<feature type="coiled-coil region" evidence="1">
    <location>
        <begin position="23"/>
        <end position="57"/>
    </location>
</feature>
<evidence type="ECO:0000313" key="3">
    <source>
        <dbReference type="EMBL" id="CAA7397089.1"/>
    </source>
</evidence>
<feature type="compositionally biased region" description="Basic and acidic residues" evidence="2">
    <location>
        <begin position="147"/>
        <end position="157"/>
    </location>
</feature>
<feature type="compositionally biased region" description="Basic and acidic residues" evidence="2">
    <location>
        <begin position="431"/>
        <end position="449"/>
    </location>
</feature>
<feature type="compositionally biased region" description="Low complexity" evidence="2">
    <location>
        <begin position="377"/>
        <end position="389"/>
    </location>
</feature>
<feature type="compositionally biased region" description="Polar residues" evidence="2">
    <location>
        <begin position="344"/>
        <end position="355"/>
    </location>
</feature>
<sequence>MGDSTAMTIEFLRARLLSERSVSRSARQRADQLAKRVLELEEQLRVVTFQRKQAEKAANEVLSILESQGINDFSEVMDSWSDQENAPDEGKCCNENCGENLKDDEASMASIMDGGEVEDGMSGSEVNISPSQGGGLSWKSRANSSDSLDKRKEDQARRRQRRNFISRIGSSPQLHLGKSCRKIKTSVDMRREKENAGSEASQTELTSDCPDDEVQLSKEINDVVQERVDENCLRPSENQKGDLDVDPLANGFGRDEAMEAAIEQQDQLIVQYMAEENAQREWEQKYENPCEQKEKMIDATQDRDAPVEDADEPFSYKETICEPQGEPIGPAYETDAPAEEDTLSRNQLTEGSNEGDSILQEDPTSPSGETPTDMVPAAAAAVDISASDARPPPVHAGRMMTDQRGNGTAAGGSKAGLEESEFHDSPTGPAETREQRCPEPIGGKDEDSKSPLFLEEPAGNESSPSSSPSRGGAFKGEEWSLVQNPIHRGLTDPPRDGAGNVLGALQRARLMLRQELSRFEAPPPPPHPWAEPAPLALGPGGDSVGIPFGPAALFRLPSDVSLKAESHGLGMSSSLQSYGRFGEGFTTVSTHTESRTSVTASVSRNLAGRTTAPPAFTTRYSSSFAMADIAAGTAPYGGLPSSFYAGGASSGGYSRSLDRPRR</sequence>
<gene>
    <name evidence="3" type="ORF">SI8410_05007752</name>
</gene>
<accession>A0A7I8KH11</accession>
<reference evidence="3" key="1">
    <citation type="submission" date="2020-02" db="EMBL/GenBank/DDBJ databases">
        <authorList>
            <person name="Scholz U."/>
            <person name="Mascher M."/>
            <person name="Fiebig A."/>
        </authorList>
    </citation>
    <scope>NUCLEOTIDE SEQUENCE</scope>
</reference>
<organism evidence="3 4">
    <name type="scientific">Spirodela intermedia</name>
    <name type="common">Intermediate duckweed</name>
    <dbReference type="NCBI Taxonomy" id="51605"/>
    <lineage>
        <taxon>Eukaryota</taxon>
        <taxon>Viridiplantae</taxon>
        <taxon>Streptophyta</taxon>
        <taxon>Embryophyta</taxon>
        <taxon>Tracheophyta</taxon>
        <taxon>Spermatophyta</taxon>
        <taxon>Magnoliopsida</taxon>
        <taxon>Liliopsida</taxon>
        <taxon>Araceae</taxon>
        <taxon>Lemnoideae</taxon>
        <taxon>Spirodela</taxon>
    </lineage>
</organism>
<evidence type="ECO:0000256" key="1">
    <source>
        <dbReference type="SAM" id="Coils"/>
    </source>
</evidence>
<dbReference type="EMBL" id="LR746268">
    <property type="protein sequence ID" value="CAA7397089.1"/>
    <property type="molecule type" value="Genomic_DNA"/>
</dbReference>
<dbReference type="PANTHER" id="PTHR33701:SF3">
    <property type="entry name" value="TRANSCRIPTIONAL REGULATOR ATRX"/>
    <property type="match status" value="1"/>
</dbReference>
<proteinExistence type="predicted"/>
<feature type="compositionally biased region" description="Basic and acidic residues" evidence="2">
    <location>
        <begin position="231"/>
        <end position="243"/>
    </location>
</feature>
<evidence type="ECO:0000313" key="4">
    <source>
        <dbReference type="Proteomes" id="UP000663760"/>
    </source>
</evidence>
<dbReference type="Proteomes" id="UP000663760">
    <property type="component" value="Chromosome 5"/>
</dbReference>
<dbReference type="OrthoDB" id="1939754at2759"/>
<evidence type="ECO:0000256" key="2">
    <source>
        <dbReference type="SAM" id="MobiDB-lite"/>
    </source>
</evidence>
<feature type="region of interest" description="Disordered" evidence="2">
    <location>
        <begin position="114"/>
        <end position="214"/>
    </location>
</feature>
<feature type="compositionally biased region" description="Basic and acidic residues" evidence="2">
    <location>
        <begin position="185"/>
        <end position="196"/>
    </location>
</feature>
<keyword evidence="4" id="KW-1185">Reference proteome</keyword>
<feature type="region of interest" description="Disordered" evidence="2">
    <location>
        <begin position="231"/>
        <end position="251"/>
    </location>
</feature>
<feature type="region of interest" description="Disordered" evidence="2">
    <location>
        <begin position="318"/>
        <end position="500"/>
    </location>
</feature>
<protein>
    <submittedName>
        <fullName evidence="3">Uncharacterized protein</fullName>
    </submittedName>
</protein>
<dbReference type="PANTHER" id="PTHR33701">
    <property type="entry name" value="TRANSMEMBRANE PROTEIN"/>
    <property type="match status" value="1"/>
</dbReference>
<name>A0A7I8KH11_SPIIN</name>
<dbReference type="AlphaFoldDB" id="A0A7I8KH11"/>
<keyword evidence="1" id="KW-0175">Coiled coil</keyword>